<evidence type="ECO:0000256" key="1">
    <source>
        <dbReference type="ARBA" id="ARBA00009330"/>
    </source>
</evidence>
<sequence length="209" mass="22789">MRISNFVKVLTCAAALQLGAGAAMADDVKNPWQIRVRLIDVAPDESSTTSIGGQANVDSSLVPELDISYFWTENWSTELILATSKHNVTATGTDLGDLDLGHTWALPPTLLMQYHFNAENSVRPYLGAGVNYTFFYSSDPGDLTSINYDNGFGLAAQAGVDIDVNDDWFFNLDVKKLWLNTDVSINGGAVTADVDLDPWVFGIGFGRRF</sequence>
<keyword evidence="2" id="KW-0732">Signal</keyword>
<dbReference type="InterPro" id="IPR011250">
    <property type="entry name" value="OMP/PagP_B-barrel"/>
</dbReference>
<dbReference type="EMBL" id="JBHSCR010000017">
    <property type="protein sequence ID" value="MFC4349474.1"/>
    <property type="molecule type" value="Genomic_DNA"/>
</dbReference>
<accession>A0ABV8UG92</accession>
<dbReference type="RefSeq" id="WP_082719825.1">
    <property type="nucleotide sequence ID" value="NZ_JBHSCR010000017.1"/>
</dbReference>
<dbReference type="SUPFAM" id="SSF56925">
    <property type="entry name" value="OMPA-like"/>
    <property type="match status" value="1"/>
</dbReference>
<dbReference type="PANTHER" id="PTHR36920:SF1">
    <property type="entry name" value="OUTER MEMBRANE PROTEIN W"/>
    <property type="match status" value="1"/>
</dbReference>
<feature type="chain" id="PRO_5047028335" evidence="2">
    <location>
        <begin position="26"/>
        <end position="209"/>
    </location>
</feature>
<feature type="signal peptide" evidence="2">
    <location>
        <begin position="1"/>
        <end position="25"/>
    </location>
</feature>
<reference evidence="4" key="1">
    <citation type="journal article" date="2019" name="Int. J. Syst. Evol. Microbiol.">
        <title>The Global Catalogue of Microorganisms (GCM) 10K type strain sequencing project: providing services to taxonomists for standard genome sequencing and annotation.</title>
        <authorList>
            <consortium name="The Broad Institute Genomics Platform"/>
            <consortium name="The Broad Institute Genome Sequencing Center for Infectious Disease"/>
            <person name="Wu L."/>
            <person name="Ma J."/>
        </authorList>
    </citation>
    <scope>NUCLEOTIDE SEQUENCE [LARGE SCALE GENOMIC DNA]</scope>
    <source>
        <strain evidence="4">CGMCC 1.15304</strain>
    </source>
</reference>
<proteinExistence type="inferred from homology"/>
<gene>
    <name evidence="3" type="ORF">ACFO5Q_16595</name>
</gene>
<dbReference type="Gene3D" id="2.40.160.20">
    <property type="match status" value="1"/>
</dbReference>
<evidence type="ECO:0000313" key="3">
    <source>
        <dbReference type="EMBL" id="MFC4349474.1"/>
    </source>
</evidence>
<dbReference type="PANTHER" id="PTHR36920">
    <property type="match status" value="1"/>
</dbReference>
<dbReference type="Pfam" id="PF03922">
    <property type="entry name" value="OmpW"/>
    <property type="match status" value="1"/>
</dbReference>
<keyword evidence="4" id="KW-1185">Reference proteome</keyword>
<organism evidence="3 4">
    <name type="scientific">Kordiimonas lipolytica</name>
    <dbReference type="NCBI Taxonomy" id="1662421"/>
    <lineage>
        <taxon>Bacteria</taxon>
        <taxon>Pseudomonadati</taxon>
        <taxon>Pseudomonadota</taxon>
        <taxon>Alphaproteobacteria</taxon>
        <taxon>Kordiimonadales</taxon>
        <taxon>Kordiimonadaceae</taxon>
        <taxon>Kordiimonas</taxon>
    </lineage>
</organism>
<protein>
    <submittedName>
        <fullName evidence="3">OmpW family protein</fullName>
    </submittedName>
</protein>
<name>A0ABV8UG92_9PROT</name>
<comment type="caution">
    <text evidence="3">The sequence shown here is derived from an EMBL/GenBank/DDBJ whole genome shotgun (WGS) entry which is preliminary data.</text>
</comment>
<evidence type="ECO:0000313" key="4">
    <source>
        <dbReference type="Proteomes" id="UP001595776"/>
    </source>
</evidence>
<evidence type="ECO:0000256" key="2">
    <source>
        <dbReference type="SAM" id="SignalP"/>
    </source>
</evidence>
<dbReference type="InterPro" id="IPR005618">
    <property type="entry name" value="OMPW"/>
</dbReference>
<comment type="similarity">
    <text evidence="1">Belongs to the OmpW/AlkL family.</text>
</comment>
<dbReference type="Proteomes" id="UP001595776">
    <property type="component" value="Unassembled WGS sequence"/>
</dbReference>